<gene>
    <name evidence="2" type="primary">pilV</name>
    <name evidence="2" type="ORF">CKO31_12170</name>
</gene>
<dbReference type="Proteomes" id="UP000748752">
    <property type="component" value="Unassembled WGS sequence"/>
</dbReference>
<dbReference type="NCBIfam" id="TIGR02523">
    <property type="entry name" value="type_IV_pilV"/>
    <property type="match status" value="1"/>
</dbReference>
<keyword evidence="1" id="KW-1133">Transmembrane helix</keyword>
<dbReference type="PROSITE" id="PS00409">
    <property type="entry name" value="PROKAR_NTER_METHYL"/>
    <property type="match status" value="1"/>
</dbReference>
<dbReference type="InterPro" id="IPR013362">
    <property type="entry name" value="Pilus_4_PilV"/>
</dbReference>
<evidence type="ECO:0000256" key="1">
    <source>
        <dbReference type="SAM" id="Phobius"/>
    </source>
</evidence>
<dbReference type="EMBL" id="NRRV01000026">
    <property type="protein sequence ID" value="MBK1631484.1"/>
    <property type="molecule type" value="Genomic_DNA"/>
</dbReference>
<accession>A0ABS1CHX5</accession>
<dbReference type="RefSeq" id="WP_200237782.1">
    <property type="nucleotide sequence ID" value="NZ_NRRV01000026.1"/>
</dbReference>
<sequence>MTRLRHTARARGFSLVEVMVTLFIIAIGALGVAGLQLAAMRSNHSAYLRSHATLAAYALSDRLRAHPAELAGTKIDTDSPDGHALFADWAGELNRTPLEKPADKPLATLDCTGAACGAGHCAIIIRWNDSRAEQPALAAATAVQAGGAAGRNIEALELRICARVPS</sequence>
<keyword evidence="1" id="KW-0472">Membrane</keyword>
<evidence type="ECO:0000313" key="2">
    <source>
        <dbReference type="EMBL" id="MBK1631484.1"/>
    </source>
</evidence>
<organism evidence="2 3">
    <name type="scientific">Thiohalocapsa halophila</name>
    <dbReference type="NCBI Taxonomy" id="69359"/>
    <lineage>
        <taxon>Bacteria</taxon>
        <taxon>Pseudomonadati</taxon>
        <taxon>Pseudomonadota</taxon>
        <taxon>Gammaproteobacteria</taxon>
        <taxon>Chromatiales</taxon>
        <taxon>Chromatiaceae</taxon>
        <taxon>Thiohalocapsa</taxon>
    </lineage>
</organism>
<keyword evidence="1" id="KW-0812">Transmembrane</keyword>
<dbReference type="NCBIfam" id="TIGR02532">
    <property type="entry name" value="IV_pilin_GFxxxE"/>
    <property type="match status" value="1"/>
</dbReference>
<reference evidence="2 3" key="1">
    <citation type="journal article" date="2020" name="Microorganisms">
        <title>Osmotic Adaptation and Compatible Solute Biosynthesis of Phototrophic Bacteria as Revealed from Genome Analyses.</title>
        <authorList>
            <person name="Imhoff J.F."/>
            <person name="Rahn T."/>
            <person name="Kunzel S."/>
            <person name="Keller A."/>
            <person name="Neulinger S.C."/>
        </authorList>
    </citation>
    <scope>NUCLEOTIDE SEQUENCE [LARGE SCALE GENOMIC DNA]</scope>
    <source>
        <strain evidence="2 3">DSM 6210</strain>
    </source>
</reference>
<protein>
    <submittedName>
        <fullName evidence="2">Type IV pilus modification protein PilV</fullName>
    </submittedName>
</protein>
<keyword evidence="3" id="KW-1185">Reference proteome</keyword>
<feature type="transmembrane region" description="Helical" evidence="1">
    <location>
        <begin position="12"/>
        <end position="35"/>
    </location>
</feature>
<dbReference type="Pfam" id="PF07963">
    <property type="entry name" value="N_methyl"/>
    <property type="match status" value="1"/>
</dbReference>
<proteinExistence type="predicted"/>
<comment type="caution">
    <text evidence="2">The sequence shown here is derived from an EMBL/GenBank/DDBJ whole genome shotgun (WGS) entry which is preliminary data.</text>
</comment>
<evidence type="ECO:0000313" key="3">
    <source>
        <dbReference type="Proteomes" id="UP000748752"/>
    </source>
</evidence>
<name>A0ABS1CHX5_9GAMM</name>
<dbReference type="InterPro" id="IPR012902">
    <property type="entry name" value="N_methyl_site"/>
</dbReference>